<dbReference type="EMBL" id="JANPWB010000015">
    <property type="protein sequence ID" value="KAJ1092812.1"/>
    <property type="molecule type" value="Genomic_DNA"/>
</dbReference>
<name>A0AAV7LP05_PLEWA</name>
<sequence>MLRDLSLRLVGWAGPAADATPQASVGLLVPAQLPTDLVSNCHSGSVSISGRAPPVNTDPALFCWGLGLSTLPTATQAYSTPSPDSLCLLGPTQGGCPHLTRATSSPRSGVSSLGLANMALLLPLAIGQAPRLSQLRRPWPAPQQPPGHLQHLLRAAPRAPPTLLVGPPT</sequence>
<gene>
    <name evidence="1" type="ORF">NDU88_005922</name>
</gene>
<accession>A0AAV7LP05</accession>
<comment type="caution">
    <text evidence="1">The sequence shown here is derived from an EMBL/GenBank/DDBJ whole genome shotgun (WGS) entry which is preliminary data.</text>
</comment>
<dbReference type="Proteomes" id="UP001066276">
    <property type="component" value="Chromosome 11"/>
</dbReference>
<keyword evidence="2" id="KW-1185">Reference proteome</keyword>
<reference evidence="1" key="1">
    <citation type="journal article" date="2022" name="bioRxiv">
        <title>Sequencing and chromosome-scale assembly of the giantPleurodeles waltlgenome.</title>
        <authorList>
            <person name="Brown T."/>
            <person name="Elewa A."/>
            <person name="Iarovenko S."/>
            <person name="Subramanian E."/>
            <person name="Araus A.J."/>
            <person name="Petzold A."/>
            <person name="Susuki M."/>
            <person name="Suzuki K.-i.T."/>
            <person name="Hayashi T."/>
            <person name="Toyoda A."/>
            <person name="Oliveira C."/>
            <person name="Osipova E."/>
            <person name="Leigh N.D."/>
            <person name="Simon A."/>
            <person name="Yun M.H."/>
        </authorList>
    </citation>
    <scope>NUCLEOTIDE SEQUENCE</scope>
    <source>
        <strain evidence="1">20211129_DDA</strain>
        <tissue evidence="1">Liver</tissue>
    </source>
</reference>
<evidence type="ECO:0000313" key="1">
    <source>
        <dbReference type="EMBL" id="KAJ1092812.1"/>
    </source>
</evidence>
<evidence type="ECO:0000313" key="2">
    <source>
        <dbReference type="Proteomes" id="UP001066276"/>
    </source>
</evidence>
<protein>
    <submittedName>
        <fullName evidence="1">Uncharacterized protein</fullName>
    </submittedName>
</protein>
<dbReference type="AlphaFoldDB" id="A0AAV7LP05"/>
<proteinExistence type="predicted"/>
<organism evidence="1 2">
    <name type="scientific">Pleurodeles waltl</name>
    <name type="common">Iberian ribbed newt</name>
    <dbReference type="NCBI Taxonomy" id="8319"/>
    <lineage>
        <taxon>Eukaryota</taxon>
        <taxon>Metazoa</taxon>
        <taxon>Chordata</taxon>
        <taxon>Craniata</taxon>
        <taxon>Vertebrata</taxon>
        <taxon>Euteleostomi</taxon>
        <taxon>Amphibia</taxon>
        <taxon>Batrachia</taxon>
        <taxon>Caudata</taxon>
        <taxon>Salamandroidea</taxon>
        <taxon>Salamandridae</taxon>
        <taxon>Pleurodelinae</taxon>
        <taxon>Pleurodeles</taxon>
    </lineage>
</organism>